<comment type="caution">
    <text evidence="2">The sequence shown here is derived from an EMBL/GenBank/DDBJ whole genome shotgun (WGS) entry which is preliminary data.</text>
</comment>
<dbReference type="Proteomes" id="UP000316759">
    <property type="component" value="Unassembled WGS sequence"/>
</dbReference>
<protein>
    <submittedName>
        <fullName evidence="2">Uncharacterized protein</fullName>
    </submittedName>
</protein>
<name>A0A504Y5S2_FASGI</name>
<dbReference type="EMBL" id="SUNJ01015240">
    <property type="protein sequence ID" value="TPP55906.1"/>
    <property type="molecule type" value="Genomic_DNA"/>
</dbReference>
<reference evidence="2 3" key="1">
    <citation type="submission" date="2019-04" db="EMBL/GenBank/DDBJ databases">
        <title>Annotation for the trematode Fasciola gigantica.</title>
        <authorList>
            <person name="Choi Y.-J."/>
        </authorList>
    </citation>
    <scope>NUCLEOTIDE SEQUENCE [LARGE SCALE GENOMIC DNA]</scope>
    <source>
        <strain evidence="2">Uganda_cow_1</strain>
    </source>
</reference>
<feature type="compositionally biased region" description="Basic and acidic residues" evidence="1">
    <location>
        <begin position="9"/>
        <end position="18"/>
    </location>
</feature>
<evidence type="ECO:0000313" key="2">
    <source>
        <dbReference type="EMBL" id="TPP55906.1"/>
    </source>
</evidence>
<organism evidence="2 3">
    <name type="scientific">Fasciola gigantica</name>
    <name type="common">Giant liver fluke</name>
    <dbReference type="NCBI Taxonomy" id="46835"/>
    <lineage>
        <taxon>Eukaryota</taxon>
        <taxon>Metazoa</taxon>
        <taxon>Spiralia</taxon>
        <taxon>Lophotrochozoa</taxon>
        <taxon>Platyhelminthes</taxon>
        <taxon>Trematoda</taxon>
        <taxon>Digenea</taxon>
        <taxon>Plagiorchiida</taxon>
        <taxon>Echinostomata</taxon>
        <taxon>Echinostomatoidea</taxon>
        <taxon>Fasciolidae</taxon>
        <taxon>Fasciola</taxon>
    </lineage>
</organism>
<dbReference type="AlphaFoldDB" id="A0A504Y5S2"/>
<proteinExistence type="predicted"/>
<accession>A0A504Y5S2</accession>
<keyword evidence="3" id="KW-1185">Reference proteome</keyword>
<gene>
    <name evidence="2" type="ORF">FGIG_00676</name>
</gene>
<feature type="region of interest" description="Disordered" evidence="1">
    <location>
        <begin position="9"/>
        <end position="35"/>
    </location>
</feature>
<dbReference type="PANTHER" id="PTHR47331">
    <property type="entry name" value="PHD-TYPE DOMAIN-CONTAINING PROTEIN"/>
    <property type="match status" value="1"/>
</dbReference>
<feature type="compositionally biased region" description="Basic and acidic residues" evidence="1">
    <location>
        <begin position="26"/>
        <end position="35"/>
    </location>
</feature>
<evidence type="ECO:0000256" key="1">
    <source>
        <dbReference type="SAM" id="MobiDB-lite"/>
    </source>
</evidence>
<feature type="non-terminal residue" evidence="2">
    <location>
        <position position="124"/>
    </location>
</feature>
<evidence type="ECO:0000313" key="3">
    <source>
        <dbReference type="Proteomes" id="UP000316759"/>
    </source>
</evidence>
<sequence length="124" mass="14070">MRSEILKLYETESGDSTHNESVSHSLEGKVANDQHSVNEKTLNTIERNFHVDDCLVSAEGVQEAITLVEQLRNVLIRRGFRLNKWVYNTEAAIKTIAPSEQAPTLISLSPSDPMTQKTLDLYWR</sequence>
<dbReference type="OrthoDB" id="10051210at2759"/>
<dbReference type="PANTHER" id="PTHR47331:SF1">
    <property type="entry name" value="GAG-LIKE PROTEIN"/>
    <property type="match status" value="1"/>
</dbReference>